<dbReference type="EC" id="2.4.1.17" evidence="8"/>
<dbReference type="InterPro" id="IPR002213">
    <property type="entry name" value="UDP_glucos_trans"/>
</dbReference>
<evidence type="ECO:0000256" key="7">
    <source>
        <dbReference type="RuleBase" id="RU003718"/>
    </source>
</evidence>
<keyword evidence="9" id="KW-1185">Reference proteome</keyword>
<dbReference type="AlphaFoldDB" id="A0A9J7HWI3"/>
<dbReference type="GO" id="GO:0015020">
    <property type="term" value="F:glucuronosyltransferase activity"/>
    <property type="evidence" value="ECO:0007669"/>
    <property type="project" value="UniProtKB-EC"/>
</dbReference>
<evidence type="ECO:0000313" key="9">
    <source>
        <dbReference type="Proteomes" id="UP000001554"/>
    </source>
</evidence>
<evidence type="ECO:0000256" key="1">
    <source>
        <dbReference type="ARBA" id="ARBA00009995"/>
    </source>
</evidence>
<evidence type="ECO:0000256" key="2">
    <source>
        <dbReference type="ARBA" id="ARBA00022676"/>
    </source>
</evidence>
<evidence type="ECO:0000256" key="6">
    <source>
        <dbReference type="ARBA" id="ARBA00023136"/>
    </source>
</evidence>
<sequence length="522" mass="57926">MGIGPKLRCSAILLVFLGVLIRHRSSAEKVLLVPPPVVDSHWMALAKIGRALVDKGHTVAVVISEDIVEKRHTEWPDFQFEAFQDQGTRARLIELQDRDFSTAGKLSFFEKGKAFVAWAGELAKHCGLLLGDGKLEHRLRASQYSVVIFHPLFPCGAILSARLHIRVPHIAVMRKDNYCIDEKGTGVPTPPSYVPSLLADFTDDMTFGQRVQNSALSTLLPILLRHFGGRAFDGLVRTYVGEEETIQSVTSRTDLWLYQTDNVLDFPRPSMPNMVQVGGLNVRVAAPLTENMDAFVQSSGDDGVIVVSFGSMIKTMSAERQEVFAAAFARLRQKVVWRYVGEKPTGLGNNTRLLAWLPQNDLLAHPKIRAFITHAGSNGLYEALHHGVPMVCLPLVSDQPGNAARVVARGLGVRLDFSTVTSDQLYQAILHVVTNTSYRETAARLSRLHRDQPQSPMERAVWWIEHVIKHGGLPHLRARAVELLWYQYYLLDVAAFLLAVCAAVLGTLWYSCSLVSKSAVPQ</sequence>
<comment type="subcellular location">
    <subcellularLocation>
        <location evidence="8">Membrane</location>
        <topology evidence="8">Single-pass membrane protein</topology>
    </subcellularLocation>
</comment>
<accession>A0A9J7HWI3</accession>
<evidence type="ECO:0000256" key="8">
    <source>
        <dbReference type="RuleBase" id="RU362059"/>
    </source>
</evidence>
<feature type="transmembrane region" description="Helical" evidence="8">
    <location>
        <begin position="485"/>
        <end position="510"/>
    </location>
</feature>
<name>A0A9J7HWI3_BRAFL</name>
<evidence type="ECO:0000256" key="4">
    <source>
        <dbReference type="ARBA" id="ARBA00022692"/>
    </source>
</evidence>
<proteinExistence type="inferred from homology"/>
<dbReference type="CDD" id="cd03784">
    <property type="entry name" value="GT1_Gtf-like"/>
    <property type="match status" value="1"/>
</dbReference>
<feature type="signal peptide" evidence="8">
    <location>
        <begin position="1"/>
        <end position="27"/>
    </location>
</feature>
<keyword evidence="8" id="KW-0732">Signal</keyword>
<dbReference type="KEGG" id="bfo:118408369"/>
<evidence type="ECO:0000256" key="5">
    <source>
        <dbReference type="ARBA" id="ARBA00022989"/>
    </source>
</evidence>
<reference evidence="10" key="1">
    <citation type="submission" date="2025-08" db="UniProtKB">
        <authorList>
            <consortium name="RefSeq"/>
        </authorList>
    </citation>
    <scope>IDENTIFICATION</scope>
    <source>
        <strain evidence="10">S238N-H82</strain>
        <tissue evidence="10">Testes</tissue>
    </source>
</reference>
<protein>
    <recommendedName>
        <fullName evidence="8">UDP-glucuronosyltransferase</fullName>
        <ecNumber evidence="8">2.4.1.17</ecNumber>
    </recommendedName>
</protein>
<dbReference type="InterPro" id="IPR035595">
    <property type="entry name" value="UDP_glycos_trans_CS"/>
</dbReference>
<dbReference type="GO" id="GO:0008194">
    <property type="term" value="F:UDP-glycosyltransferase activity"/>
    <property type="evidence" value="ECO:0000318"/>
    <property type="project" value="GO_Central"/>
</dbReference>
<dbReference type="RefSeq" id="XP_035665027.1">
    <property type="nucleotide sequence ID" value="XM_035809134.1"/>
</dbReference>
<dbReference type="FunFam" id="3.40.50.2000:FF:000001">
    <property type="entry name" value="UDP-glucuronosyltransferase"/>
    <property type="match status" value="1"/>
</dbReference>
<dbReference type="GO" id="GO:0016020">
    <property type="term" value="C:membrane"/>
    <property type="evidence" value="ECO:0007669"/>
    <property type="project" value="UniProtKB-SubCell"/>
</dbReference>
<dbReference type="GeneID" id="118408369"/>
<dbReference type="Proteomes" id="UP000001554">
    <property type="component" value="Unplaced"/>
</dbReference>
<keyword evidence="5 8" id="KW-1133">Transmembrane helix</keyword>
<keyword evidence="2 7" id="KW-0328">Glycosyltransferase</keyword>
<organism evidence="9 10">
    <name type="scientific">Branchiostoma floridae</name>
    <name type="common">Florida lancelet</name>
    <name type="synonym">Amphioxus</name>
    <dbReference type="NCBI Taxonomy" id="7739"/>
    <lineage>
        <taxon>Eukaryota</taxon>
        <taxon>Metazoa</taxon>
        <taxon>Chordata</taxon>
        <taxon>Cephalochordata</taxon>
        <taxon>Leptocardii</taxon>
        <taxon>Amphioxiformes</taxon>
        <taxon>Branchiostomatidae</taxon>
        <taxon>Branchiostoma</taxon>
    </lineage>
</organism>
<comment type="similarity">
    <text evidence="1 7">Belongs to the UDP-glycosyltransferase family.</text>
</comment>
<dbReference type="FunFam" id="3.40.50.2000:FF:000195">
    <property type="entry name" value="UDP-glucuronosyltransferase"/>
    <property type="match status" value="1"/>
</dbReference>
<dbReference type="SUPFAM" id="SSF53756">
    <property type="entry name" value="UDP-Glycosyltransferase/glycogen phosphorylase"/>
    <property type="match status" value="1"/>
</dbReference>
<dbReference type="PROSITE" id="PS00375">
    <property type="entry name" value="UDPGT"/>
    <property type="match status" value="1"/>
</dbReference>
<dbReference type="Gene3D" id="3.40.50.2000">
    <property type="entry name" value="Glycogen Phosphorylase B"/>
    <property type="match status" value="2"/>
</dbReference>
<gene>
    <name evidence="10" type="primary">LOC118408369</name>
</gene>
<dbReference type="OrthoDB" id="5835829at2759"/>
<evidence type="ECO:0000256" key="3">
    <source>
        <dbReference type="ARBA" id="ARBA00022679"/>
    </source>
</evidence>
<keyword evidence="3 7" id="KW-0808">Transferase</keyword>
<keyword evidence="4 8" id="KW-0812">Transmembrane</keyword>
<dbReference type="PANTHER" id="PTHR48043">
    <property type="entry name" value="EG:EG0003.4 PROTEIN-RELATED"/>
    <property type="match status" value="1"/>
</dbReference>
<dbReference type="InterPro" id="IPR050271">
    <property type="entry name" value="UDP-glycosyltransferase"/>
</dbReference>
<comment type="catalytic activity">
    <reaction evidence="8">
        <text>glucuronate acceptor + UDP-alpha-D-glucuronate = acceptor beta-D-glucuronoside + UDP + H(+)</text>
        <dbReference type="Rhea" id="RHEA:21032"/>
        <dbReference type="ChEBI" id="CHEBI:15378"/>
        <dbReference type="ChEBI" id="CHEBI:58052"/>
        <dbReference type="ChEBI" id="CHEBI:58223"/>
        <dbReference type="ChEBI" id="CHEBI:132367"/>
        <dbReference type="ChEBI" id="CHEBI:132368"/>
        <dbReference type="EC" id="2.4.1.17"/>
    </reaction>
</comment>
<dbReference type="PANTHER" id="PTHR48043:SF145">
    <property type="entry name" value="FI06409P-RELATED"/>
    <property type="match status" value="1"/>
</dbReference>
<dbReference type="Pfam" id="PF00201">
    <property type="entry name" value="UDPGT"/>
    <property type="match status" value="1"/>
</dbReference>
<evidence type="ECO:0000313" key="10">
    <source>
        <dbReference type="RefSeq" id="XP_035665027.1"/>
    </source>
</evidence>
<dbReference type="OMA" id="IHESICK"/>
<feature type="chain" id="PRO_5039960855" description="UDP-glucuronosyltransferase" evidence="8">
    <location>
        <begin position="28"/>
        <end position="522"/>
    </location>
</feature>
<keyword evidence="6 8" id="KW-0472">Membrane</keyword>